<gene>
    <name evidence="2" type="ORF">BDV33DRAFT_165966</name>
</gene>
<evidence type="ECO:0000313" key="3">
    <source>
        <dbReference type="Proteomes" id="UP000326799"/>
    </source>
</evidence>
<sequence length="73" mass="8122">MRWAMLLDLGVISSILPYDGGGCLTGGFPTPSHFVFFINFFSVCFPDPYENLLFSKFVSPVLQNGMNCHSLKV</sequence>
<proteinExistence type="predicted"/>
<keyword evidence="3" id="KW-1185">Reference proteome</keyword>
<protein>
    <recommendedName>
        <fullName evidence="4">Secreted protein</fullName>
    </recommendedName>
</protein>
<dbReference type="Proteomes" id="UP000326799">
    <property type="component" value="Unassembled WGS sequence"/>
</dbReference>
<feature type="signal peptide" evidence="1">
    <location>
        <begin position="1"/>
        <end position="22"/>
    </location>
</feature>
<name>A0A5N6F2S4_9EURO</name>
<accession>A0A5N6F2S4</accession>
<dbReference type="EMBL" id="ML733401">
    <property type="protein sequence ID" value="KAB8224141.1"/>
    <property type="molecule type" value="Genomic_DNA"/>
</dbReference>
<organism evidence="2 3">
    <name type="scientific">Aspergillus novoparasiticus</name>
    <dbReference type="NCBI Taxonomy" id="986946"/>
    <lineage>
        <taxon>Eukaryota</taxon>
        <taxon>Fungi</taxon>
        <taxon>Dikarya</taxon>
        <taxon>Ascomycota</taxon>
        <taxon>Pezizomycotina</taxon>
        <taxon>Eurotiomycetes</taxon>
        <taxon>Eurotiomycetidae</taxon>
        <taxon>Eurotiales</taxon>
        <taxon>Aspergillaceae</taxon>
        <taxon>Aspergillus</taxon>
        <taxon>Aspergillus subgen. Circumdati</taxon>
    </lineage>
</organism>
<feature type="chain" id="PRO_5024861258" description="Secreted protein" evidence="1">
    <location>
        <begin position="23"/>
        <end position="73"/>
    </location>
</feature>
<keyword evidence="1" id="KW-0732">Signal</keyword>
<evidence type="ECO:0000256" key="1">
    <source>
        <dbReference type="SAM" id="SignalP"/>
    </source>
</evidence>
<evidence type="ECO:0000313" key="2">
    <source>
        <dbReference type="EMBL" id="KAB8224141.1"/>
    </source>
</evidence>
<reference evidence="2 3" key="1">
    <citation type="submission" date="2019-04" db="EMBL/GenBank/DDBJ databases">
        <title>Fungal friends and foes A comparative genomics study of 23 Aspergillus species from section Flavi.</title>
        <authorList>
            <consortium name="DOE Joint Genome Institute"/>
            <person name="Kjaerbolling I."/>
            <person name="Vesth T.C."/>
            <person name="Frisvad J.C."/>
            <person name="Nybo J.L."/>
            <person name="Theobald S."/>
            <person name="Kildgaard S."/>
            <person name="Petersen T.I."/>
            <person name="Kuo A."/>
            <person name="Sato A."/>
            <person name="Lyhne E.K."/>
            <person name="Kogle M.E."/>
            <person name="Wiebenga A."/>
            <person name="Kun R.S."/>
            <person name="Lubbers R.J."/>
            <person name="Makela M.R."/>
            <person name="Barry K."/>
            <person name="Chovatia M."/>
            <person name="Clum A."/>
            <person name="Daum C."/>
            <person name="Haridas S."/>
            <person name="He G."/>
            <person name="LaButti K."/>
            <person name="Lipzen A."/>
            <person name="Mondo S."/>
            <person name="Pangilinan J."/>
            <person name="Riley R."/>
            <person name="Salamov A."/>
            <person name="Simmons B.A."/>
            <person name="Magnuson J.K."/>
            <person name="Henrissat B."/>
            <person name="Mortensen U.H."/>
            <person name="Larsen T.O."/>
            <person name="De vries R.P."/>
            <person name="Grigoriev I.V."/>
            <person name="Machida M."/>
            <person name="Baker S.E."/>
            <person name="Andersen M.R."/>
        </authorList>
    </citation>
    <scope>NUCLEOTIDE SEQUENCE [LARGE SCALE GENOMIC DNA]</scope>
    <source>
        <strain evidence="2 3">CBS 126849</strain>
    </source>
</reference>
<dbReference type="AlphaFoldDB" id="A0A5N6F2S4"/>
<evidence type="ECO:0008006" key="4">
    <source>
        <dbReference type="Google" id="ProtNLM"/>
    </source>
</evidence>